<protein>
    <submittedName>
        <fullName evidence="1">DUF2478 domain-containing protein</fullName>
    </submittedName>
</protein>
<evidence type="ECO:0000313" key="1">
    <source>
        <dbReference type="EMBL" id="MBD3846689.1"/>
    </source>
</evidence>
<gene>
    <name evidence="1" type="ORF">IED13_13345</name>
</gene>
<evidence type="ECO:0000313" key="2">
    <source>
        <dbReference type="Proteomes" id="UP000619295"/>
    </source>
</evidence>
<dbReference type="EMBL" id="JACXWY010000007">
    <property type="protein sequence ID" value="MBD3846689.1"/>
    <property type="molecule type" value="Genomic_DNA"/>
</dbReference>
<accession>A0A927HZX0</accession>
<comment type="caution">
    <text evidence="1">The sequence shown here is derived from an EMBL/GenBank/DDBJ whole genome shotgun (WGS) entry which is preliminary data.</text>
</comment>
<dbReference type="RefSeq" id="WP_191124452.1">
    <property type="nucleotide sequence ID" value="NZ_JACXWY010000007.1"/>
</dbReference>
<organism evidence="1 2">
    <name type="scientific">Bosea spartocytisi</name>
    <dbReference type="NCBI Taxonomy" id="2773451"/>
    <lineage>
        <taxon>Bacteria</taxon>
        <taxon>Pseudomonadati</taxon>
        <taxon>Pseudomonadota</taxon>
        <taxon>Alphaproteobacteria</taxon>
        <taxon>Hyphomicrobiales</taxon>
        <taxon>Boseaceae</taxon>
        <taxon>Bosea</taxon>
    </lineage>
</organism>
<proteinExistence type="predicted"/>
<dbReference type="AlphaFoldDB" id="A0A927HZX0"/>
<keyword evidence="2" id="KW-1185">Reference proteome</keyword>
<dbReference type="Proteomes" id="UP000619295">
    <property type="component" value="Unassembled WGS sequence"/>
</dbReference>
<name>A0A927HZX0_9HYPH</name>
<sequence length="171" mass="18328">MIRLAAIPYASNVGIDGFMQGVVARLRRRGLRLGGVIQHNDEDCEDRCMAMSLEDLANGTRFPISQDLGPSAEGCRLDAAGLAAAAAAFSGALTERADLVVVNKFGKQEALGGGLRDEIAKAVMAGLPVLLAVRHDVLPAWRAFVGDDWIELAVDEEQIERWVVDAMRLAA</sequence>
<dbReference type="InterPro" id="IPR018912">
    <property type="entry name" value="DUF2478"/>
</dbReference>
<reference evidence="1" key="1">
    <citation type="submission" date="2020-09" db="EMBL/GenBank/DDBJ databases">
        <title>Bosea spartocytisi sp. nov. a root nodule endophyte of Spartocytisus supranubius in the high mountain ecosystem fo the Teide National Park (Canary Islands, Spain).</title>
        <authorList>
            <person name="Pulido-Suarez L."/>
            <person name="Peix A."/>
            <person name="Igual J.M."/>
            <person name="Socas-Perez N."/>
            <person name="Velazquez E."/>
            <person name="Flores-Felix J.D."/>
            <person name="Leon-Barrios M."/>
        </authorList>
    </citation>
    <scope>NUCLEOTIDE SEQUENCE</scope>
    <source>
        <strain evidence="1">SSUT16</strain>
    </source>
</reference>
<dbReference type="Pfam" id="PF10649">
    <property type="entry name" value="DUF2478"/>
    <property type="match status" value="1"/>
</dbReference>